<dbReference type="PANTHER" id="PTHR19288">
    <property type="entry name" value="4-NITROPHENYLPHOSPHATASE-RELATED"/>
    <property type="match status" value="1"/>
</dbReference>
<dbReference type="PANTHER" id="PTHR19288:SF25">
    <property type="entry name" value="PHOSPHATIDYLGLYCEROPHOSPHATASE GEP4, MITOCHONDRIAL"/>
    <property type="match status" value="1"/>
</dbReference>
<name>A0A424YHE6_9FIRM</name>
<dbReference type="GO" id="GO:0005737">
    <property type="term" value="C:cytoplasm"/>
    <property type="evidence" value="ECO:0007669"/>
    <property type="project" value="TreeGrafter"/>
</dbReference>
<dbReference type="NCBIfam" id="TIGR01662">
    <property type="entry name" value="HAD-SF-IIIA"/>
    <property type="match status" value="1"/>
</dbReference>
<sequence>MLKLLCPDVYLESIYDLDLEKLKKNGIKGIITDLDNTLISWGDNTIYPSLDQWFEKLKKEGFKICIVSNNSPDRVSTFAEKFNIPAVSGAAKPRRKPFRRALEELEIKPEEAAVLGDQVFTDVLGGNRLGLFTILVIPVSPREFIGTRVVRQME</sequence>
<evidence type="ECO:0000313" key="1">
    <source>
        <dbReference type="EMBL" id="RQD77554.1"/>
    </source>
</evidence>
<dbReference type="EMBL" id="QZAA01000065">
    <property type="protein sequence ID" value="RQD77554.1"/>
    <property type="molecule type" value="Genomic_DNA"/>
</dbReference>
<dbReference type="GO" id="GO:0008962">
    <property type="term" value="F:phosphatidylglycerophosphatase activity"/>
    <property type="evidence" value="ECO:0007669"/>
    <property type="project" value="InterPro"/>
</dbReference>
<dbReference type="CDD" id="cd16416">
    <property type="entry name" value="HAD_BsYqeG-like"/>
    <property type="match status" value="1"/>
</dbReference>
<dbReference type="InterPro" id="IPR006439">
    <property type="entry name" value="HAD-SF_hydro_IA"/>
</dbReference>
<dbReference type="InterPro" id="IPR010021">
    <property type="entry name" value="PGPP1/Gep4"/>
</dbReference>
<dbReference type="Pfam" id="PF00702">
    <property type="entry name" value="Hydrolase"/>
    <property type="match status" value="1"/>
</dbReference>
<dbReference type="Proteomes" id="UP000285138">
    <property type="component" value="Unassembled WGS sequence"/>
</dbReference>
<evidence type="ECO:0000313" key="2">
    <source>
        <dbReference type="Proteomes" id="UP000285138"/>
    </source>
</evidence>
<protein>
    <submittedName>
        <fullName evidence="1">YqeG family HAD IIIA-type phosphatase</fullName>
    </submittedName>
</protein>
<dbReference type="Gene3D" id="3.40.50.1000">
    <property type="entry name" value="HAD superfamily/HAD-like"/>
    <property type="match status" value="1"/>
</dbReference>
<dbReference type="AlphaFoldDB" id="A0A424YHE6"/>
<dbReference type="InterPro" id="IPR036412">
    <property type="entry name" value="HAD-like_sf"/>
</dbReference>
<comment type="caution">
    <text evidence="1">The sequence shown here is derived from an EMBL/GenBank/DDBJ whole genome shotgun (WGS) entry which is preliminary data.</text>
</comment>
<accession>A0A424YHE6</accession>
<gene>
    <name evidence="1" type="ORF">D5R97_02135</name>
</gene>
<proteinExistence type="predicted"/>
<organism evidence="1 2">
    <name type="scientific">Candidatus Syntrophonatronum acetioxidans</name>
    <dbReference type="NCBI Taxonomy" id="1795816"/>
    <lineage>
        <taxon>Bacteria</taxon>
        <taxon>Bacillati</taxon>
        <taxon>Bacillota</taxon>
        <taxon>Clostridia</taxon>
        <taxon>Eubacteriales</taxon>
        <taxon>Syntrophomonadaceae</taxon>
        <taxon>Candidatus Syntrophonatronum</taxon>
    </lineage>
</organism>
<feature type="non-terminal residue" evidence="1">
    <location>
        <position position="154"/>
    </location>
</feature>
<dbReference type="NCBIfam" id="TIGR01668">
    <property type="entry name" value="YqeG_hyp_ppase"/>
    <property type="match status" value="1"/>
</dbReference>
<dbReference type="InterPro" id="IPR006549">
    <property type="entry name" value="HAD-SF_hydro_IIIA"/>
</dbReference>
<dbReference type="InterPro" id="IPR023214">
    <property type="entry name" value="HAD_sf"/>
</dbReference>
<dbReference type="NCBIfam" id="TIGR01549">
    <property type="entry name" value="HAD-SF-IA-v1"/>
    <property type="match status" value="1"/>
</dbReference>
<reference evidence="1 2" key="1">
    <citation type="submission" date="2018-08" db="EMBL/GenBank/DDBJ databases">
        <title>The metabolism and importance of syntrophic acetate oxidation coupled to methane or sulfide production in haloalkaline environments.</title>
        <authorList>
            <person name="Timmers P.H.A."/>
            <person name="Vavourakis C.D."/>
            <person name="Sorokin D.Y."/>
            <person name="Sinninghe Damste J.S."/>
            <person name="Muyzer G."/>
            <person name="Stams A.J.M."/>
            <person name="Plugge C.M."/>
        </authorList>
    </citation>
    <scope>NUCLEOTIDE SEQUENCE [LARGE SCALE GENOMIC DNA]</scope>
    <source>
        <strain evidence="1">MSAO_Bac1</strain>
    </source>
</reference>
<dbReference type="SUPFAM" id="SSF56784">
    <property type="entry name" value="HAD-like"/>
    <property type="match status" value="1"/>
</dbReference>